<name>A0A6M8NMH7_9BACT</name>
<protein>
    <submittedName>
        <fullName evidence="1">Uncharacterized protein</fullName>
    </submittedName>
</protein>
<dbReference type="EMBL" id="NXII01000010">
    <property type="protein sequence ID" value="RXI40415.1"/>
    <property type="molecule type" value="Genomic_DNA"/>
</dbReference>
<sequence length="517" mass="61039">MLNEQLKIKFLTRSHTLLGLFAVFLFYISTYFGSITLFLPYLNSWELPSRHYSKEIKYEHLIDIELNKIVRENKLNIKNIEILLPSHRDNAIKISSLNQNSVYLNPYTKEILDTNNEYPTITELFNKFHTGENIPIIGMQVMGISSIIIIFLMISGIYLYILRKRNLKNSSKQNSNFRYKWHKNFGFILIPYVLIFALTGAFLGFMLSNSAPIALSATNFQNSNMSSLVRPILFSTKSNLEESQISARPKQLKELYEIANKNYSELEINKINIYNYRLDNSQTMFSGYLKNQKARTSSRINPLYIILDSKTGKVIEKKDFEEPHIMKKGLSAFYWLHFQTDEKLFTRVLFFILGIIMLVCLFFGYLLWAEKKLRNDNRYFDGLNRFSIALMLGIIPSSIFLIVMHWIIPSSTFDRVVWIEGLFYVSWSFYLFYSFKEESINKVLKMIFLSSSILFFLACFLHEINVDIMLFELLKQGLYSQFFIDLFLILFGIFFYILYKKVDKFSYYKKFEQKVIK</sequence>
<keyword evidence="2" id="KW-1185">Reference proteome</keyword>
<reference evidence="1 2" key="1">
    <citation type="submission" date="2017-09" db="EMBL/GenBank/DDBJ databases">
        <title>Genomics of the genus Arcobacter.</title>
        <authorList>
            <person name="Perez-Cataluna A."/>
            <person name="Figueras M.J."/>
            <person name="Salas-Masso N."/>
        </authorList>
    </citation>
    <scope>NUCLEOTIDE SEQUENCE [LARGE SCALE GENOMIC DNA]</scope>
    <source>
        <strain evidence="1 2">CECT 7834</strain>
    </source>
</reference>
<evidence type="ECO:0000313" key="1">
    <source>
        <dbReference type="EMBL" id="RXI40415.1"/>
    </source>
</evidence>
<dbReference type="Proteomes" id="UP000290378">
    <property type="component" value="Unassembled WGS sequence"/>
</dbReference>
<dbReference type="InterPro" id="IPR005625">
    <property type="entry name" value="PepSY-ass_TM"/>
</dbReference>
<dbReference type="RefSeq" id="WP_129013740.1">
    <property type="nucleotide sequence ID" value="NZ_CBCSEI010000010.1"/>
</dbReference>
<gene>
    <name evidence="1" type="ORF">CP963_08465</name>
</gene>
<organism evidence="1 2">
    <name type="scientific">Arcobacter cloacae</name>
    <dbReference type="NCBI Taxonomy" id="1054034"/>
    <lineage>
        <taxon>Bacteria</taxon>
        <taxon>Pseudomonadati</taxon>
        <taxon>Campylobacterota</taxon>
        <taxon>Epsilonproteobacteria</taxon>
        <taxon>Campylobacterales</taxon>
        <taxon>Arcobacteraceae</taxon>
        <taxon>Arcobacter</taxon>
    </lineage>
</organism>
<dbReference type="PANTHER" id="PTHR34219">
    <property type="entry name" value="IRON-REGULATED INNER MEMBRANE PROTEIN-RELATED"/>
    <property type="match status" value="1"/>
</dbReference>
<proteinExistence type="predicted"/>
<dbReference type="PANTHER" id="PTHR34219:SF3">
    <property type="entry name" value="BLL7967 PROTEIN"/>
    <property type="match status" value="1"/>
</dbReference>
<dbReference type="AlphaFoldDB" id="A0A6M8NMH7"/>
<accession>A0A6M8NMH7</accession>
<comment type="caution">
    <text evidence="1">The sequence shown here is derived from an EMBL/GenBank/DDBJ whole genome shotgun (WGS) entry which is preliminary data.</text>
</comment>
<dbReference type="Pfam" id="PF03929">
    <property type="entry name" value="PepSY_TM"/>
    <property type="match status" value="1"/>
</dbReference>
<evidence type="ECO:0000313" key="2">
    <source>
        <dbReference type="Proteomes" id="UP000290378"/>
    </source>
</evidence>